<gene>
    <name evidence="3" type="ORF">EV03_2075</name>
</gene>
<dbReference type="RefSeq" id="WP_036907444.1">
    <property type="nucleotide sequence ID" value="NZ_CP138967.1"/>
</dbReference>
<dbReference type="Proteomes" id="UP000030392">
    <property type="component" value="Unassembled WGS sequence"/>
</dbReference>
<proteinExistence type="predicted"/>
<dbReference type="PANTHER" id="PTHR34575">
    <property type="entry name" value="PROTEIN PAM68, CHLOROPLASTIC"/>
    <property type="match status" value="1"/>
</dbReference>
<comment type="caution">
    <text evidence="3">The sequence shown here is derived from an EMBL/GenBank/DDBJ whole genome shotgun (WGS) entry which is preliminary data.</text>
</comment>
<dbReference type="InterPro" id="IPR021855">
    <property type="entry name" value="PAM68-like"/>
</dbReference>
<sequence>MKGSKKNKKDQPKEVKIGFSSNNSAPKIVSKTSSISSSKKSGIPSYVANRMARRIAFTTGIPTLSGMGVFIGSYFLISKGIAEISPTVTLVSSALCFLIGLLGLSYGILSASWDLNTGSFLGFENIKPNINRIKDAFKTSQKDISS</sequence>
<keyword evidence="2" id="KW-0472">Membrane</keyword>
<feature type="compositionally biased region" description="Low complexity" evidence="1">
    <location>
        <begin position="27"/>
        <end position="42"/>
    </location>
</feature>
<dbReference type="PANTHER" id="PTHR34575:SF1">
    <property type="entry name" value="PROTEIN PAM68, CHLOROPLASTIC"/>
    <property type="match status" value="1"/>
</dbReference>
<feature type="region of interest" description="Disordered" evidence="1">
    <location>
        <begin position="1"/>
        <end position="42"/>
    </location>
</feature>
<accession>A0A0A2C4X4</accession>
<evidence type="ECO:0000256" key="1">
    <source>
        <dbReference type="SAM" id="MobiDB-lite"/>
    </source>
</evidence>
<dbReference type="EMBL" id="JNAX01000015">
    <property type="protein sequence ID" value="KGG19689.1"/>
    <property type="molecule type" value="Genomic_DNA"/>
</dbReference>
<evidence type="ECO:0000256" key="2">
    <source>
        <dbReference type="SAM" id="Phobius"/>
    </source>
</evidence>
<keyword evidence="2" id="KW-0812">Transmembrane</keyword>
<dbReference type="AlphaFoldDB" id="A0A0A2C4X4"/>
<feature type="transmembrane region" description="Helical" evidence="2">
    <location>
        <begin position="55"/>
        <end position="77"/>
    </location>
</feature>
<evidence type="ECO:0008006" key="5">
    <source>
        <dbReference type="Google" id="ProtNLM"/>
    </source>
</evidence>
<evidence type="ECO:0000313" key="4">
    <source>
        <dbReference type="Proteomes" id="UP000030392"/>
    </source>
</evidence>
<organism evidence="3 4">
    <name type="scientific">Prochlorococcus marinus str. PAC1</name>
    <dbReference type="NCBI Taxonomy" id="59924"/>
    <lineage>
        <taxon>Bacteria</taxon>
        <taxon>Bacillati</taxon>
        <taxon>Cyanobacteriota</taxon>
        <taxon>Cyanophyceae</taxon>
        <taxon>Synechococcales</taxon>
        <taxon>Prochlorococcaceae</taxon>
        <taxon>Prochlorococcus</taxon>
    </lineage>
</organism>
<evidence type="ECO:0000313" key="3">
    <source>
        <dbReference type="EMBL" id="KGG19689.1"/>
    </source>
</evidence>
<dbReference type="Pfam" id="PF11947">
    <property type="entry name" value="DUF3464"/>
    <property type="match status" value="1"/>
</dbReference>
<reference evidence="4" key="1">
    <citation type="journal article" date="2014" name="Sci. Data">
        <title>Genomes of diverse isolates of the marine cyanobacterium Prochlorococcus.</title>
        <authorList>
            <person name="Biller S."/>
            <person name="Berube P."/>
            <person name="Thompson J."/>
            <person name="Kelly L."/>
            <person name="Roggensack S."/>
            <person name="Awad L."/>
            <person name="Roache-Johnson K."/>
            <person name="Ding H."/>
            <person name="Giovannoni S.J."/>
            <person name="Moore L.R."/>
            <person name="Chisholm S.W."/>
        </authorList>
    </citation>
    <scope>NUCLEOTIDE SEQUENCE [LARGE SCALE GENOMIC DNA]</scope>
    <source>
        <strain evidence="4">PAC1</strain>
    </source>
</reference>
<name>A0A0A2C4X4_PROMR</name>
<protein>
    <recommendedName>
        <fullName evidence="5">DUF3464 domain-containing protein</fullName>
    </recommendedName>
</protein>
<feature type="transmembrane region" description="Helical" evidence="2">
    <location>
        <begin position="89"/>
        <end position="109"/>
    </location>
</feature>
<keyword evidence="2" id="KW-1133">Transmembrane helix</keyword>